<reference evidence="4 5" key="1">
    <citation type="submission" date="2020-08" db="EMBL/GenBank/DDBJ databases">
        <title>Genomic Encyclopedia of Type Strains, Phase IV (KMG-IV): sequencing the most valuable type-strain genomes for metagenomic binning, comparative biology and taxonomic classification.</title>
        <authorList>
            <person name="Goeker M."/>
        </authorList>
    </citation>
    <scope>NUCLEOTIDE SEQUENCE [LARGE SCALE GENOMIC DNA]</scope>
    <source>
        <strain evidence="4 5">DSM 2461</strain>
    </source>
</reference>
<proteinExistence type="predicted"/>
<accession>A0A841R6D6</accession>
<feature type="domain" description="Response regulatory" evidence="3">
    <location>
        <begin position="241"/>
        <end position="367"/>
    </location>
</feature>
<dbReference type="GO" id="GO:0000160">
    <property type="term" value="P:phosphorelay signal transduction system"/>
    <property type="evidence" value="ECO:0007669"/>
    <property type="project" value="InterPro"/>
</dbReference>
<dbReference type="SUPFAM" id="SSF52172">
    <property type="entry name" value="CheY-like"/>
    <property type="match status" value="1"/>
</dbReference>
<evidence type="ECO:0000256" key="1">
    <source>
        <dbReference type="PROSITE-ProRule" id="PRU00169"/>
    </source>
</evidence>
<organism evidence="4 5">
    <name type="scientific">Spirochaeta isovalerica</name>
    <dbReference type="NCBI Taxonomy" id="150"/>
    <lineage>
        <taxon>Bacteria</taxon>
        <taxon>Pseudomonadati</taxon>
        <taxon>Spirochaetota</taxon>
        <taxon>Spirochaetia</taxon>
        <taxon>Spirochaetales</taxon>
        <taxon>Spirochaetaceae</taxon>
        <taxon>Spirochaeta</taxon>
    </lineage>
</organism>
<dbReference type="SMART" id="SM00448">
    <property type="entry name" value="REC"/>
    <property type="match status" value="1"/>
</dbReference>
<dbReference type="PROSITE" id="PS50110">
    <property type="entry name" value="RESPONSE_REGULATORY"/>
    <property type="match status" value="1"/>
</dbReference>
<keyword evidence="2" id="KW-0175">Coiled coil</keyword>
<dbReference type="InterPro" id="IPR036641">
    <property type="entry name" value="HPT_dom_sf"/>
</dbReference>
<dbReference type="SUPFAM" id="SSF47226">
    <property type="entry name" value="Histidine-containing phosphotransfer domain, HPT domain"/>
    <property type="match status" value="1"/>
</dbReference>
<dbReference type="Gene3D" id="1.20.120.160">
    <property type="entry name" value="HPT domain"/>
    <property type="match status" value="1"/>
</dbReference>
<evidence type="ECO:0000313" key="5">
    <source>
        <dbReference type="Proteomes" id="UP000587760"/>
    </source>
</evidence>
<dbReference type="InterPro" id="IPR011006">
    <property type="entry name" value="CheY-like_superfamily"/>
</dbReference>
<dbReference type="RefSeq" id="WP_184742612.1">
    <property type="nucleotide sequence ID" value="NZ_JACHGJ010000001.1"/>
</dbReference>
<keyword evidence="1" id="KW-0597">Phosphoprotein</keyword>
<dbReference type="PANTHER" id="PTHR43228">
    <property type="entry name" value="TWO-COMPONENT RESPONSE REGULATOR"/>
    <property type="match status" value="1"/>
</dbReference>
<dbReference type="AlphaFoldDB" id="A0A841R6D6"/>
<evidence type="ECO:0000259" key="3">
    <source>
        <dbReference type="PROSITE" id="PS50110"/>
    </source>
</evidence>
<dbReference type="Proteomes" id="UP000587760">
    <property type="component" value="Unassembled WGS sequence"/>
</dbReference>
<dbReference type="Pfam" id="PF00072">
    <property type="entry name" value="Response_reg"/>
    <property type="match status" value="1"/>
</dbReference>
<evidence type="ECO:0000256" key="2">
    <source>
        <dbReference type="SAM" id="Coils"/>
    </source>
</evidence>
<feature type="coiled-coil region" evidence="2">
    <location>
        <begin position="6"/>
        <end position="33"/>
    </location>
</feature>
<sequence length="369" mass="42246">MITAERRRIEEQLIRLDRDISLLEKKLSDQENILESIGSTYRRIHNLKSSLFLMDLNESLKHVYLLEQIFEKLRTGNMILSAKALDAFSDTLQWIKGDLGISEQKNADRESLIDRLKDLLASEESQLNKTRSFNLTSDEKALLRDARNSNLNIFLVEQSLDTSISRESYRDLPLFNKINEIGMIAVKTPEYINLKAATKDSNVPLKVIFITDRKQKDMKDPLLKAAVPFEDDLYLTQRDYKILIIEDNPVARLLQKSIMSDFGVCDTVNDGEAGINLFTLALEENSPYHIILLDLVMPGIGGSEVLSRIREIEEEHKVRGLDRSKVIVSTTTTESSTLMDLFRAEADAYIFKPMTKEKITREMSNLKLI</sequence>
<feature type="modified residue" description="4-aspartylphosphate" evidence="1">
    <location>
        <position position="294"/>
    </location>
</feature>
<dbReference type="PANTHER" id="PTHR43228:SF1">
    <property type="entry name" value="TWO-COMPONENT RESPONSE REGULATOR ARR22"/>
    <property type="match status" value="1"/>
</dbReference>
<protein>
    <submittedName>
        <fullName evidence="4">CheY-like chemotaxis protein</fullName>
    </submittedName>
</protein>
<gene>
    <name evidence="4" type="ORF">HNR50_000243</name>
</gene>
<evidence type="ECO:0000313" key="4">
    <source>
        <dbReference type="EMBL" id="MBB6478610.1"/>
    </source>
</evidence>
<name>A0A841R6D6_9SPIO</name>
<dbReference type="Gene3D" id="3.40.50.2300">
    <property type="match status" value="1"/>
</dbReference>
<keyword evidence="5" id="KW-1185">Reference proteome</keyword>
<comment type="caution">
    <text evidence="4">The sequence shown here is derived from an EMBL/GenBank/DDBJ whole genome shotgun (WGS) entry which is preliminary data.</text>
</comment>
<dbReference type="EMBL" id="JACHGJ010000001">
    <property type="protein sequence ID" value="MBB6478610.1"/>
    <property type="molecule type" value="Genomic_DNA"/>
</dbReference>
<dbReference type="InterPro" id="IPR052048">
    <property type="entry name" value="ST_Response_Regulator"/>
</dbReference>
<dbReference type="InterPro" id="IPR001789">
    <property type="entry name" value="Sig_transdc_resp-reg_receiver"/>
</dbReference>